<keyword evidence="2" id="KW-0812">Transmembrane</keyword>
<feature type="domain" description="DUF7654" evidence="3">
    <location>
        <begin position="552"/>
        <end position="694"/>
    </location>
</feature>
<feature type="transmembrane region" description="Helical" evidence="2">
    <location>
        <begin position="470"/>
        <end position="487"/>
    </location>
</feature>
<dbReference type="AlphaFoldDB" id="A0A6M0IE21"/>
<evidence type="ECO:0000259" key="3">
    <source>
        <dbReference type="Pfam" id="PF24672"/>
    </source>
</evidence>
<evidence type="ECO:0000256" key="1">
    <source>
        <dbReference type="SAM" id="MobiDB-lite"/>
    </source>
</evidence>
<dbReference type="InterPro" id="IPR056074">
    <property type="entry name" value="DUF7657"/>
</dbReference>
<feature type="transmembrane region" description="Helical" evidence="2">
    <location>
        <begin position="198"/>
        <end position="217"/>
    </location>
</feature>
<protein>
    <recommendedName>
        <fullName evidence="7">YfhO family protein</fullName>
    </recommendedName>
</protein>
<evidence type="ECO:0000313" key="5">
    <source>
        <dbReference type="EMBL" id="NEU65591.1"/>
    </source>
</evidence>
<sequence length="697" mass="78714">MSKKKKAVVPSQPSQPQPASKTTPLPVQKNAVGKSATPPEPFVEPADQPFELIRFDKRVKWFTAIWLGLFLILALSKIHFSSIPYWNQVIPDGSNPKRGLIAGTPRAIRMDEWAAMVPFVLSQANNGYPQENPAIGGEKPGLVVYLPIKHFITVFRPNYWGFTFLDTDRGFAWNGLFYPFFGLLVVVYLFLVLTKNQFWLSLFGAVWFVLSPAIAWWSFSPLTHVFSGSLILLASFYIFYARQAKTLIWAGVLFAWALITFSLNLYPPYQVPFGYLLIFLLIGFVWSNYRKELLFNQLIGKIITFGLAGLVIAAVVYAYYVDAKPTIDVMSNTVYPGKRSDSGGTGFIANWLSEYYSGWLLNDQRFPKEWLNICELSHAVTFMPVIAISLGLYFSKTKKIDPLLTIILAYSVILLVWIQFGFPTFLAKATLLDVSPTRRTQVPLGMANVVLAVLYLAYIRGRSLAISASVKTALIAFVVVFMVYAAWLNLTDSNGYYKAYQLFIPTLFFMVLNYLMLPVQSFRYKAVLVSGLMVLFSLPSLGINPLSVGLSPITEHVLYQKVSELHKQEPKARWVVIGSQYLTYLVTATGVNQLSGIKFMPDFKTMRVLDPTAKRDSAYNRYAHTVYASYIDGRDSTIIVNQFEDGYTVALDPCSPKLKTLDAKYFIFEKKPQPVEVRCMTQVATLGSIEIYKRNDF</sequence>
<accession>A0A6M0IE21</accession>
<keyword evidence="2" id="KW-1133">Transmembrane helix</keyword>
<feature type="transmembrane region" description="Helical" evidence="2">
    <location>
        <begin position="61"/>
        <end position="80"/>
    </location>
</feature>
<dbReference type="EMBL" id="JAAGNZ010000001">
    <property type="protein sequence ID" value="NEU65591.1"/>
    <property type="molecule type" value="Genomic_DNA"/>
</dbReference>
<evidence type="ECO:0008006" key="7">
    <source>
        <dbReference type="Google" id="ProtNLM"/>
    </source>
</evidence>
<comment type="caution">
    <text evidence="5">The sequence shown here is derived from an EMBL/GenBank/DDBJ whole genome shotgun (WGS) entry which is preliminary data.</text>
</comment>
<feature type="transmembrane region" description="Helical" evidence="2">
    <location>
        <begin position="376"/>
        <end position="395"/>
    </location>
</feature>
<evidence type="ECO:0000256" key="2">
    <source>
        <dbReference type="SAM" id="Phobius"/>
    </source>
</evidence>
<feature type="transmembrane region" description="Helical" evidence="2">
    <location>
        <begin position="298"/>
        <end position="320"/>
    </location>
</feature>
<feature type="transmembrane region" description="Helical" evidence="2">
    <location>
        <begin position="402"/>
        <end position="420"/>
    </location>
</feature>
<dbReference type="Pfam" id="PF24672">
    <property type="entry name" value="DUF7654"/>
    <property type="match status" value="1"/>
</dbReference>
<evidence type="ECO:0000259" key="4">
    <source>
        <dbReference type="Pfam" id="PF24677"/>
    </source>
</evidence>
<gene>
    <name evidence="5" type="ORF">GK091_01765</name>
</gene>
<feature type="transmembrane region" description="Helical" evidence="2">
    <location>
        <begin position="524"/>
        <end position="543"/>
    </location>
</feature>
<dbReference type="Proteomes" id="UP000477386">
    <property type="component" value="Unassembled WGS sequence"/>
</dbReference>
<dbReference type="RefSeq" id="WP_164034911.1">
    <property type="nucleotide sequence ID" value="NZ_JAAGNZ010000001.1"/>
</dbReference>
<organism evidence="5 6">
    <name type="scientific">Spirosoma agri</name>
    <dbReference type="NCBI Taxonomy" id="1987381"/>
    <lineage>
        <taxon>Bacteria</taxon>
        <taxon>Pseudomonadati</taxon>
        <taxon>Bacteroidota</taxon>
        <taxon>Cytophagia</taxon>
        <taxon>Cytophagales</taxon>
        <taxon>Cytophagaceae</taxon>
        <taxon>Spirosoma</taxon>
    </lineage>
</organism>
<keyword evidence="6" id="KW-1185">Reference proteome</keyword>
<feature type="compositionally biased region" description="Low complexity" evidence="1">
    <location>
        <begin position="8"/>
        <end position="24"/>
    </location>
</feature>
<reference evidence="5 6" key="1">
    <citation type="submission" date="2020-02" db="EMBL/GenBank/DDBJ databases">
        <title>Draft genome sequence of two Spirosoma agri KCTC 52727 and Spirosoma terrae KCTC 52035.</title>
        <authorList>
            <person name="Rojas J."/>
            <person name="Ambika Manirajan B."/>
            <person name="Ratering S."/>
            <person name="Suarez C."/>
            <person name="Schnell S."/>
        </authorList>
    </citation>
    <scope>NUCLEOTIDE SEQUENCE [LARGE SCALE GENOMIC DNA]</scope>
    <source>
        <strain evidence="5 6">KCTC 52727</strain>
    </source>
</reference>
<dbReference type="Pfam" id="PF24677">
    <property type="entry name" value="DUF7657"/>
    <property type="match status" value="1"/>
</dbReference>
<feature type="transmembrane region" description="Helical" evidence="2">
    <location>
        <begin position="247"/>
        <end position="266"/>
    </location>
</feature>
<keyword evidence="2" id="KW-0472">Membrane</keyword>
<feature type="transmembrane region" description="Helical" evidence="2">
    <location>
        <begin position="440"/>
        <end position="458"/>
    </location>
</feature>
<proteinExistence type="predicted"/>
<name>A0A6M0IE21_9BACT</name>
<feature type="transmembrane region" description="Helical" evidence="2">
    <location>
        <begin position="499"/>
        <end position="517"/>
    </location>
</feature>
<evidence type="ECO:0000313" key="6">
    <source>
        <dbReference type="Proteomes" id="UP000477386"/>
    </source>
</evidence>
<feature type="transmembrane region" description="Helical" evidence="2">
    <location>
        <begin position="223"/>
        <end position="240"/>
    </location>
</feature>
<feature type="transmembrane region" description="Helical" evidence="2">
    <location>
        <begin position="171"/>
        <end position="191"/>
    </location>
</feature>
<feature type="transmembrane region" description="Helical" evidence="2">
    <location>
        <begin position="272"/>
        <end position="289"/>
    </location>
</feature>
<feature type="domain" description="DUF7657" evidence="4">
    <location>
        <begin position="60"/>
        <end position="458"/>
    </location>
</feature>
<dbReference type="InterPro" id="IPR056071">
    <property type="entry name" value="DUF7654"/>
</dbReference>
<feature type="region of interest" description="Disordered" evidence="1">
    <location>
        <begin position="1"/>
        <end position="43"/>
    </location>
</feature>